<dbReference type="Proteomes" id="UP001151287">
    <property type="component" value="Unassembled WGS sequence"/>
</dbReference>
<dbReference type="GO" id="GO:0005634">
    <property type="term" value="C:nucleus"/>
    <property type="evidence" value="ECO:0007669"/>
    <property type="project" value="UniProtKB-SubCell"/>
</dbReference>
<evidence type="ECO:0000256" key="2">
    <source>
        <dbReference type="ARBA" id="ARBA00023015"/>
    </source>
</evidence>
<protein>
    <recommendedName>
        <fullName evidence="8">BZIP domain-containing protein</fullName>
    </recommendedName>
</protein>
<dbReference type="FunFam" id="1.20.5.170:FF:000020">
    <property type="entry name" value="BZIP transcription factor"/>
    <property type="match status" value="1"/>
</dbReference>
<reference evidence="9" key="1">
    <citation type="journal article" date="2022" name="Cell">
        <title>Repeat-based holocentromeres influence genome architecture and karyotype evolution.</title>
        <authorList>
            <person name="Hofstatter P.G."/>
            <person name="Thangavel G."/>
            <person name="Lux T."/>
            <person name="Neumann P."/>
            <person name="Vondrak T."/>
            <person name="Novak P."/>
            <person name="Zhang M."/>
            <person name="Costa L."/>
            <person name="Castellani M."/>
            <person name="Scott A."/>
            <person name="Toegelov H."/>
            <person name="Fuchs J."/>
            <person name="Mata-Sucre Y."/>
            <person name="Dias Y."/>
            <person name="Vanzela A.L.L."/>
            <person name="Huettel B."/>
            <person name="Almeida C.C.S."/>
            <person name="Simkova H."/>
            <person name="Souza G."/>
            <person name="Pedrosa-Harand A."/>
            <person name="Macas J."/>
            <person name="Mayer K.F.X."/>
            <person name="Houben A."/>
            <person name="Marques A."/>
        </authorList>
    </citation>
    <scope>NUCLEOTIDE SEQUENCE</scope>
    <source>
        <strain evidence="9">RhyBre1mFocal</strain>
    </source>
</reference>
<keyword evidence="3" id="KW-0238">DNA-binding</keyword>
<comment type="caution">
    <text evidence="9">The sequence shown here is derived from an EMBL/GenBank/DDBJ whole genome shotgun (WGS) entry which is preliminary data.</text>
</comment>
<gene>
    <name evidence="9" type="ORF">LUZ63_003179</name>
</gene>
<keyword evidence="6" id="KW-0175">Coiled coil</keyword>
<sequence>MKKCQSEADFDAFFHSAETAGGPSPTAAALEETLLNASAERKPDVAPSLADLWSADIGFGFGERDILNGSGAQHIWSSNPNPARHPTISTTMESQSSICAESPNSLNKSAGKENQVPGVTSGSDQSDEESIEEAGPCEQSGGVVDIKRMRRMVSNRESARRSRKRKQAHLADLEQQVDQLRGENSSLFKQLTDANHQFSTAATDNRILKSDVEVLRVKVKLAEDMVARGALTCGLDRLLQGHIGSPQMMASHRGSSDILPSLDNNSTVNANFQGDENCYQGLSVAEHAQNSPLPNLDVFDIWPGDTHPSLITKQI</sequence>
<dbReference type="Pfam" id="PF00170">
    <property type="entry name" value="bZIP_1"/>
    <property type="match status" value="1"/>
</dbReference>
<dbReference type="InterPro" id="IPR004827">
    <property type="entry name" value="bZIP"/>
</dbReference>
<evidence type="ECO:0000256" key="7">
    <source>
        <dbReference type="SAM" id="MobiDB-lite"/>
    </source>
</evidence>
<evidence type="ECO:0000256" key="4">
    <source>
        <dbReference type="ARBA" id="ARBA00023163"/>
    </source>
</evidence>
<organism evidence="9 10">
    <name type="scientific">Rhynchospora breviuscula</name>
    <dbReference type="NCBI Taxonomy" id="2022672"/>
    <lineage>
        <taxon>Eukaryota</taxon>
        <taxon>Viridiplantae</taxon>
        <taxon>Streptophyta</taxon>
        <taxon>Embryophyta</taxon>
        <taxon>Tracheophyta</taxon>
        <taxon>Spermatophyta</taxon>
        <taxon>Magnoliopsida</taxon>
        <taxon>Liliopsida</taxon>
        <taxon>Poales</taxon>
        <taxon>Cyperaceae</taxon>
        <taxon>Cyperoideae</taxon>
        <taxon>Rhynchosporeae</taxon>
        <taxon>Rhynchospora</taxon>
    </lineage>
</organism>
<proteinExistence type="predicted"/>
<dbReference type="PROSITE" id="PS50217">
    <property type="entry name" value="BZIP"/>
    <property type="match status" value="1"/>
</dbReference>
<dbReference type="GO" id="GO:0003677">
    <property type="term" value="F:DNA binding"/>
    <property type="evidence" value="ECO:0007669"/>
    <property type="project" value="UniProtKB-KW"/>
</dbReference>
<keyword evidence="4" id="KW-0804">Transcription</keyword>
<dbReference type="CDD" id="cd14702">
    <property type="entry name" value="bZIP_plant_GBF1"/>
    <property type="match status" value="1"/>
</dbReference>
<dbReference type="InterPro" id="IPR044168">
    <property type="entry name" value="RISBZ3/4/5"/>
</dbReference>
<dbReference type="PANTHER" id="PTHR47693">
    <property type="entry name" value="BZIP TRANSCRIPTION FACTOR RISBZ3-RELATED"/>
    <property type="match status" value="1"/>
</dbReference>
<dbReference type="GO" id="GO:0003700">
    <property type="term" value="F:DNA-binding transcription factor activity"/>
    <property type="evidence" value="ECO:0007669"/>
    <property type="project" value="InterPro"/>
</dbReference>
<evidence type="ECO:0000256" key="5">
    <source>
        <dbReference type="ARBA" id="ARBA00023242"/>
    </source>
</evidence>
<dbReference type="EMBL" id="JAMQYH010000001">
    <property type="protein sequence ID" value="KAJ1703400.1"/>
    <property type="molecule type" value="Genomic_DNA"/>
</dbReference>
<dbReference type="SMART" id="SM00338">
    <property type="entry name" value="BRLZ"/>
    <property type="match status" value="1"/>
</dbReference>
<keyword evidence="5" id="KW-0539">Nucleus</keyword>
<dbReference type="InterPro" id="IPR046347">
    <property type="entry name" value="bZIP_sf"/>
</dbReference>
<evidence type="ECO:0000256" key="3">
    <source>
        <dbReference type="ARBA" id="ARBA00023125"/>
    </source>
</evidence>
<evidence type="ECO:0000256" key="6">
    <source>
        <dbReference type="SAM" id="Coils"/>
    </source>
</evidence>
<keyword evidence="2" id="KW-0805">Transcription regulation</keyword>
<dbReference type="OrthoDB" id="1299653at2759"/>
<name>A0A9Q0D0R2_9POAL</name>
<evidence type="ECO:0000256" key="1">
    <source>
        <dbReference type="ARBA" id="ARBA00004123"/>
    </source>
</evidence>
<evidence type="ECO:0000313" key="9">
    <source>
        <dbReference type="EMBL" id="KAJ1703400.1"/>
    </source>
</evidence>
<dbReference type="InterPro" id="IPR045314">
    <property type="entry name" value="bZIP_plant_GBF1"/>
</dbReference>
<comment type="subcellular location">
    <subcellularLocation>
        <location evidence="1">Nucleus</location>
    </subcellularLocation>
</comment>
<feature type="compositionally biased region" description="Polar residues" evidence="7">
    <location>
        <begin position="79"/>
        <end position="108"/>
    </location>
</feature>
<dbReference type="Gene3D" id="1.20.5.170">
    <property type="match status" value="1"/>
</dbReference>
<feature type="coiled-coil region" evidence="6">
    <location>
        <begin position="156"/>
        <end position="190"/>
    </location>
</feature>
<dbReference type="PANTHER" id="PTHR47693:SF1">
    <property type="entry name" value="BZIP TRANSCRIPTION FACTOR RISBZ3"/>
    <property type="match status" value="1"/>
</dbReference>
<accession>A0A9Q0D0R2</accession>
<feature type="domain" description="BZIP" evidence="8">
    <location>
        <begin position="145"/>
        <end position="197"/>
    </location>
</feature>
<dbReference type="SUPFAM" id="SSF57959">
    <property type="entry name" value="Leucine zipper domain"/>
    <property type="match status" value="1"/>
</dbReference>
<evidence type="ECO:0000259" key="8">
    <source>
        <dbReference type="PROSITE" id="PS50217"/>
    </source>
</evidence>
<dbReference type="AlphaFoldDB" id="A0A9Q0D0R2"/>
<dbReference type="PROSITE" id="PS00036">
    <property type="entry name" value="BZIP_BASIC"/>
    <property type="match status" value="1"/>
</dbReference>
<feature type="region of interest" description="Disordered" evidence="7">
    <location>
        <begin position="79"/>
        <end position="140"/>
    </location>
</feature>
<keyword evidence="10" id="KW-1185">Reference proteome</keyword>
<evidence type="ECO:0000313" key="10">
    <source>
        <dbReference type="Proteomes" id="UP001151287"/>
    </source>
</evidence>